<evidence type="ECO:0000259" key="2">
    <source>
        <dbReference type="Pfam" id="PF00561"/>
    </source>
</evidence>
<proteinExistence type="predicted"/>
<feature type="domain" description="AB hydrolase-1" evidence="2">
    <location>
        <begin position="273"/>
        <end position="492"/>
    </location>
</feature>
<keyword evidence="3" id="KW-0378">Hydrolase</keyword>
<dbReference type="EMBL" id="JBHUGY010000014">
    <property type="protein sequence ID" value="MFD2052849.1"/>
    <property type="molecule type" value="Genomic_DNA"/>
</dbReference>
<dbReference type="InterPro" id="IPR000073">
    <property type="entry name" value="AB_hydrolase_1"/>
</dbReference>
<protein>
    <submittedName>
        <fullName evidence="3">Alpha/beta fold hydrolase</fullName>
    </submittedName>
</protein>
<dbReference type="Proteomes" id="UP001597349">
    <property type="component" value="Unassembled WGS sequence"/>
</dbReference>
<dbReference type="Gene3D" id="1.10.10.10">
    <property type="entry name" value="Winged helix-like DNA-binding domain superfamily/Winged helix DNA-binding domain"/>
    <property type="match status" value="1"/>
</dbReference>
<dbReference type="GO" id="GO:0016787">
    <property type="term" value="F:hydrolase activity"/>
    <property type="evidence" value="ECO:0007669"/>
    <property type="project" value="UniProtKB-KW"/>
</dbReference>
<dbReference type="InterPro" id="IPR050471">
    <property type="entry name" value="AB_hydrolase"/>
</dbReference>
<accession>A0ABW4W885</accession>
<name>A0ABW4W885_9HYPH</name>
<reference evidence="4" key="1">
    <citation type="journal article" date="2019" name="Int. J. Syst. Evol. Microbiol.">
        <title>The Global Catalogue of Microorganisms (GCM) 10K type strain sequencing project: providing services to taxonomists for standard genome sequencing and annotation.</title>
        <authorList>
            <consortium name="The Broad Institute Genomics Platform"/>
            <consortium name="The Broad Institute Genome Sequencing Center for Infectious Disease"/>
            <person name="Wu L."/>
            <person name="Ma J."/>
        </authorList>
    </citation>
    <scope>NUCLEOTIDE SEQUENCE [LARGE SCALE GENOMIC DNA]</scope>
    <source>
        <strain evidence="4">CGMCC 1.16226</strain>
    </source>
</reference>
<dbReference type="SUPFAM" id="SSF53474">
    <property type="entry name" value="alpha/beta-Hydrolases"/>
    <property type="match status" value="1"/>
</dbReference>
<evidence type="ECO:0000256" key="1">
    <source>
        <dbReference type="SAM" id="MobiDB-lite"/>
    </source>
</evidence>
<sequence>MKGVLEIKVLGQLVVLRGAREIALPPSKKTRALLAYLAVTNRRQRRDHLCQMFWDIPDDPRASLRWSLSKLRHAIDDNGDCLRTDRDSVLFDTTGLDVDLPGVAHLTAGDVHALDTQRLETAAALFRGRFLEDLELPRCPVFEAWRTFHGDALDRTRLMILQALVERLRSDPERALTYAETLQSLDPANKQITLEVRSLAAAARERAVQPPPAREEHQALAEGPAPDVQRSQEIHYCSSPDGVRLAYAVSGSGPPLLRAAHWMSHLQYEWESPVWRHWIDSLSTGNTLIRYDERGNGLSDWNVGDISFDAMVTDLESVADAIGLDRFPLLGVSQSCAISIAYVVRHPKRVSRLILYGGYARGRRKRGDSHQLDTHEAMTTLIREGWGKDNPAFRQLFTEAFIPGASREQMAWFNDLQRQTTSPLNASLLHTTFGDIDVSAMLGDVGVPTLVLHARNDAVVPFEEGKVLAAGIPGARFVDLNSANHILLGDEPAFADFLREVRSFMAE</sequence>
<comment type="caution">
    <text evidence="3">The sequence shown here is derived from an EMBL/GenBank/DDBJ whole genome shotgun (WGS) entry which is preliminary data.</text>
</comment>
<dbReference type="PRINTS" id="PR00111">
    <property type="entry name" value="ABHYDROLASE"/>
</dbReference>
<dbReference type="InterPro" id="IPR029058">
    <property type="entry name" value="AB_hydrolase_fold"/>
</dbReference>
<dbReference type="RefSeq" id="WP_379017895.1">
    <property type="nucleotide sequence ID" value="NZ_JBHUGY010000014.1"/>
</dbReference>
<dbReference type="SUPFAM" id="SSF46894">
    <property type="entry name" value="C-terminal effector domain of the bipartite response regulators"/>
    <property type="match status" value="1"/>
</dbReference>
<organism evidence="3 4">
    <name type="scientific">Mesorhizobium calcicola</name>
    <dbReference type="NCBI Taxonomy" id="1300310"/>
    <lineage>
        <taxon>Bacteria</taxon>
        <taxon>Pseudomonadati</taxon>
        <taxon>Pseudomonadota</taxon>
        <taxon>Alphaproteobacteria</taxon>
        <taxon>Hyphomicrobiales</taxon>
        <taxon>Phyllobacteriaceae</taxon>
        <taxon>Mesorhizobium</taxon>
    </lineage>
</organism>
<evidence type="ECO:0000313" key="4">
    <source>
        <dbReference type="Proteomes" id="UP001597349"/>
    </source>
</evidence>
<dbReference type="InterPro" id="IPR016032">
    <property type="entry name" value="Sig_transdc_resp-reg_C-effctor"/>
</dbReference>
<dbReference type="PANTHER" id="PTHR43433">
    <property type="entry name" value="HYDROLASE, ALPHA/BETA FOLD FAMILY PROTEIN"/>
    <property type="match status" value="1"/>
</dbReference>
<dbReference type="PANTHER" id="PTHR43433:SF5">
    <property type="entry name" value="AB HYDROLASE-1 DOMAIN-CONTAINING PROTEIN"/>
    <property type="match status" value="1"/>
</dbReference>
<feature type="compositionally biased region" description="Basic and acidic residues" evidence="1">
    <location>
        <begin position="205"/>
        <end position="219"/>
    </location>
</feature>
<evidence type="ECO:0000313" key="3">
    <source>
        <dbReference type="EMBL" id="MFD2052849.1"/>
    </source>
</evidence>
<gene>
    <name evidence="3" type="ORF">ACFSQT_06915</name>
</gene>
<keyword evidence="4" id="KW-1185">Reference proteome</keyword>
<dbReference type="Pfam" id="PF00561">
    <property type="entry name" value="Abhydrolase_1"/>
    <property type="match status" value="1"/>
</dbReference>
<dbReference type="Gene3D" id="3.40.50.1820">
    <property type="entry name" value="alpha/beta hydrolase"/>
    <property type="match status" value="1"/>
</dbReference>
<dbReference type="InterPro" id="IPR036388">
    <property type="entry name" value="WH-like_DNA-bd_sf"/>
</dbReference>
<feature type="region of interest" description="Disordered" evidence="1">
    <location>
        <begin position="205"/>
        <end position="229"/>
    </location>
</feature>